<dbReference type="KEGG" id="cpas:Clopa_3201"/>
<evidence type="ECO:0000313" key="2">
    <source>
        <dbReference type="Proteomes" id="UP000013523"/>
    </source>
</evidence>
<dbReference type="GO" id="GO:0016740">
    <property type="term" value="F:transferase activity"/>
    <property type="evidence" value="ECO:0007669"/>
    <property type="project" value="UniProtKB-KW"/>
</dbReference>
<gene>
    <name evidence="1" type="ORF">Clopa_3201</name>
</gene>
<dbReference type="Gene3D" id="2.160.10.10">
    <property type="entry name" value="Hexapeptide repeat proteins"/>
    <property type="match status" value="1"/>
</dbReference>
<dbReference type="Proteomes" id="UP000013523">
    <property type="component" value="Chromosome"/>
</dbReference>
<reference evidence="1 2" key="1">
    <citation type="submission" date="2012-01" db="EMBL/GenBank/DDBJ databases">
        <title>Complete sequence of chromosome of Clostridium pasteurianum BC1.</title>
        <authorList>
            <consortium name="US DOE Joint Genome Institute"/>
            <person name="Lucas S."/>
            <person name="Han J."/>
            <person name="Lapidus A."/>
            <person name="Cheng J.-F."/>
            <person name="Goodwin L."/>
            <person name="Pitluck S."/>
            <person name="Peters L."/>
            <person name="Mikhailova N."/>
            <person name="Teshima H."/>
            <person name="Detter J.C."/>
            <person name="Han C."/>
            <person name="Tapia R."/>
            <person name="Land M."/>
            <person name="Hauser L."/>
            <person name="Kyrpides N."/>
            <person name="Ivanova N."/>
            <person name="Pagani I."/>
            <person name="Dunn J."/>
            <person name="Taghavi S."/>
            <person name="Francis A."/>
            <person name="van der Lelie D."/>
            <person name="Woyke T."/>
        </authorList>
    </citation>
    <scope>NUCLEOTIDE SEQUENCE [LARGE SCALE GENOMIC DNA]</scope>
    <source>
        <strain evidence="1 2">BC1</strain>
    </source>
</reference>
<evidence type="ECO:0000313" key="1">
    <source>
        <dbReference type="EMBL" id="AGK98014.1"/>
    </source>
</evidence>
<dbReference type="Pfam" id="PF14602">
    <property type="entry name" value="Hexapep_2"/>
    <property type="match status" value="2"/>
</dbReference>
<keyword evidence="2" id="KW-1185">Reference proteome</keyword>
<dbReference type="InterPro" id="IPR001451">
    <property type="entry name" value="Hexapep"/>
</dbReference>
<dbReference type="RefSeq" id="WP_015616302.1">
    <property type="nucleotide sequence ID" value="NC_021182.1"/>
</dbReference>
<sequence>MLINHLGKDPIIDTNAFIAPNATICGDVRIGKNTRIMYGAAVIAEGGTIEIGDNCVVLENAVLRSTVKHSLKIGNEVLIGPNAHVVGCTVEDSVFIATGASIFHGAKLCKSSVVKINGVVHIKTTLPENESVPIGWIAIGNPVKMFPAEKHDEIWSIQEPLNFPKYVYGVDQEIEAENTMYEVMKMMTNALKAHKDDTII</sequence>
<dbReference type="PANTHER" id="PTHR13061">
    <property type="entry name" value="DYNACTIN SUBUNIT P25"/>
    <property type="match status" value="1"/>
</dbReference>
<proteinExistence type="predicted"/>
<dbReference type="OrthoDB" id="9784739at2"/>
<dbReference type="HOGENOM" id="CLU_096472_0_0_9"/>
<dbReference type="PATRIC" id="fig|86416.3.peg.3191"/>
<protein>
    <submittedName>
        <fullName evidence="1">Isoleucine patch superfamily enzyme, carbonic anhydrase/acetyltransferase</fullName>
    </submittedName>
</protein>
<name>R4KBY0_CLOPA</name>
<dbReference type="EMBL" id="CP003261">
    <property type="protein sequence ID" value="AGK98014.1"/>
    <property type="molecule type" value="Genomic_DNA"/>
</dbReference>
<dbReference type="InterPro" id="IPR011004">
    <property type="entry name" value="Trimer_LpxA-like_sf"/>
</dbReference>
<dbReference type="InterPro" id="IPR050484">
    <property type="entry name" value="Transf_Hexapept/Carb_Anhydrase"/>
</dbReference>
<dbReference type="STRING" id="86416.Clopa_3201"/>
<keyword evidence="1" id="KW-0808">Transferase</keyword>
<dbReference type="AlphaFoldDB" id="R4KBY0"/>
<dbReference type="PANTHER" id="PTHR13061:SF29">
    <property type="entry name" value="GAMMA CARBONIC ANHYDRASE-LIKE 1, MITOCHONDRIAL-RELATED"/>
    <property type="match status" value="1"/>
</dbReference>
<dbReference type="SUPFAM" id="SSF51161">
    <property type="entry name" value="Trimeric LpxA-like enzymes"/>
    <property type="match status" value="1"/>
</dbReference>
<dbReference type="eggNOG" id="COG0663">
    <property type="taxonomic scope" value="Bacteria"/>
</dbReference>
<organism evidence="1 2">
    <name type="scientific">Clostridium pasteurianum BC1</name>
    <dbReference type="NCBI Taxonomy" id="86416"/>
    <lineage>
        <taxon>Bacteria</taxon>
        <taxon>Bacillati</taxon>
        <taxon>Bacillota</taxon>
        <taxon>Clostridia</taxon>
        <taxon>Eubacteriales</taxon>
        <taxon>Clostridiaceae</taxon>
        <taxon>Clostridium</taxon>
    </lineage>
</organism>
<accession>R4KBY0</accession>